<evidence type="ECO:0000256" key="1">
    <source>
        <dbReference type="ARBA" id="ARBA00004651"/>
    </source>
</evidence>
<comment type="caution">
    <text evidence="7">The sequence shown here is derived from an EMBL/GenBank/DDBJ whole genome shotgun (WGS) entry which is preliminary data.</text>
</comment>
<evidence type="ECO:0000256" key="3">
    <source>
        <dbReference type="ARBA" id="ARBA00022692"/>
    </source>
</evidence>
<dbReference type="STRING" id="1434232.MAIT1_03013"/>
<feature type="transmembrane region" description="Helical" evidence="6">
    <location>
        <begin position="139"/>
        <end position="157"/>
    </location>
</feature>
<proteinExistence type="predicted"/>
<evidence type="ECO:0000313" key="8">
    <source>
        <dbReference type="Proteomes" id="UP000194003"/>
    </source>
</evidence>
<evidence type="ECO:0000256" key="2">
    <source>
        <dbReference type="ARBA" id="ARBA00022475"/>
    </source>
</evidence>
<keyword evidence="2" id="KW-1003">Cell membrane</keyword>
<feature type="transmembrane region" description="Helical" evidence="6">
    <location>
        <begin position="202"/>
        <end position="222"/>
    </location>
</feature>
<keyword evidence="3 6" id="KW-0812">Transmembrane</keyword>
<name>A0A1Y2K7Z7_9PROT</name>
<reference evidence="7 8" key="1">
    <citation type="journal article" date="2016" name="BMC Genomics">
        <title>Combined genomic and structural analyses of a cultured magnetotactic bacterium reveals its niche adaptation to a dynamic environment.</title>
        <authorList>
            <person name="Araujo A.C."/>
            <person name="Morillo V."/>
            <person name="Cypriano J."/>
            <person name="Teixeira L.C."/>
            <person name="Leao P."/>
            <person name="Lyra S."/>
            <person name="Almeida L.G."/>
            <person name="Bazylinski D.A."/>
            <person name="Vasconcellos A.T."/>
            <person name="Abreu F."/>
            <person name="Lins U."/>
        </authorList>
    </citation>
    <scope>NUCLEOTIDE SEQUENCE [LARGE SCALE GENOMIC DNA]</scope>
    <source>
        <strain evidence="7 8">IT-1</strain>
    </source>
</reference>
<feature type="transmembrane region" description="Helical" evidence="6">
    <location>
        <begin position="34"/>
        <end position="57"/>
    </location>
</feature>
<gene>
    <name evidence="7" type="ORF">MAIT1_03013</name>
</gene>
<keyword evidence="4 6" id="KW-1133">Transmembrane helix</keyword>
<organism evidence="7 8">
    <name type="scientific">Magnetofaba australis IT-1</name>
    <dbReference type="NCBI Taxonomy" id="1434232"/>
    <lineage>
        <taxon>Bacteria</taxon>
        <taxon>Pseudomonadati</taxon>
        <taxon>Pseudomonadota</taxon>
        <taxon>Magnetococcia</taxon>
        <taxon>Magnetococcales</taxon>
        <taxon>Magnetococcaceae</taxon>
        <taxon>Magnetofaba</taxon>
    </lineage>
</organism>
<feature type="transmembrane region" description="Helical" evidence="6">
    <location>
        <begin position="105"/>
        <end position="127"/>
    </location>
</feature>
<feature type="transmembrane region" description="Helical" evidence="6">
    <location>
        <begin position="265"/>
        <end position="284"/>
    </location>
</feature>
<dbReference type="GO" id="GO:0005886">
    <property type="term" value="C:plasma membrane"/>
    <property type="evidence" value="ECO:0007669"/>
    <property type="project" value="UniProtKB-SubCell"/>
</dbReference>
<evidence type="ECO:0000256" key="4">
    <source>
        <dbReference type="ARBA" id="ARBA00022989"/>
    </source>
</evidence>
<dbReference type="InterPro" id="IPR022791">
    <property type="entry name" value="L-PG_synthase/AglD"/>
</dbReference>
<dbReference type="Proteomes" id="UP000194003">
    <property type="component" value="Unassembled WGS sequence"/>
</dbReference>
<comment type="subcellular location">
    <subcellularLocation>
        <location evidence="1">Cell membrane</location>
        <topology evidence="1">Multi-pass membrane protein</topology>
    </subcellularLocation>
</comment>
<protein>
    <submittedName>
        <fullName evidence="7">Uncharacterized protein</fullName>
    </submittedName>
</protein>
<evidence type="ECO:0000313" key="7">
    <source>
        <dbReference type="EMBL" id="OSM04905.1"/>
    </source>
</evidence>
<keyword evidence="8" id="KW-1185">Reference proteome</keyword>
<evidence type="ECO:0000256" key="5">
    <source>
        <dbReference type="ARBA" id="ARBA00023136"/>
    </source>
</evidence>
<evidence type="ECO:0000256" key="6">
    <source>
        <dbReference type="SAM" id="Phobius"/>
    </source>
</evidence>
<dbReference type="EMBL" id="LVJN01000018">
    <property type="protein sequence ID" value="OSM04905.1"/>
    <property type="molecule type" value="Genomic_DNA"/>
</dbReference>
<accession>A0A1Y2K7Z7</accession>
<keyword evidence="5 6" id="KW-0472">Membrane</keyword>
<feature type="transmembrane region" description="Helical" evidence="6">
    <location>
        <begin position="64"/>
        <end position="85"/>
    </location>
</feature>
<dbReference type="AlphaFoldDB" id="A0A1Y2K7Z7"/>
<dbReference type="Pfam" id="PF03706">
    <property type="entry name" value="LPG_synthase_TM"/>
    <property type="match status" value="1"/>
</dbReference>
<sequence length="298" mass="32615">MLFVIAAIGLLALAWLAPPGAALSAYWRIDAASLLMAGGLYLLSHLMRVLRLGLLLAKHEEFSLMRLGQAHLFTAGLSLLLPFKLGEGMRIVELGHLTGGLWRGFALVWLERVFDALMLLPLLLLALGGDANTDATTPLILSLTLFAVATLLAFVVLPQNLTYLIHRLIRRHHSQRALLALDLMHRIRSRLLHVTDMARGKLATLVTLSFVIWFCEIGLFWLLLHAMADSPEGLFAHIMTALSDSLSAAAPTASANSATAGYAELTRLILTVCAIGALIPYAAWRLRSKPRLRLEPPQ</sequence>